<sequence length="110" mass="12047">MKEALIHGPWYILEDPNAPGEHLTLEALGQKFALIWTSAEDAQTFMQRTPATEGMTVGVLDTWTLKEAFLTAVQLLKVTHLLVGYQPGTHEAPALSVAAALELVRQEHGN</sequence>
<dbReference type="Proteomes" id="UP000007030">
    <property type="component" value="Chromosome"/>
</dbReference>
<protein>
    <submittedName>
        <fullName evidence="1">Uncharacterized protein</fullName>
    </submittedName>
</protein>
<dbReference type="InterPro" id="IPR021628">
    <property type="entry name" value="DUF3234"/>
</dbReference>
<dbReference type="HOGENOM" id="CLU_2167945_0_0_0"/>
<dbReference type="STRING" id="869210.Marky_1383"/>
<dbReference type="KEGG" id="mhd:Marky_1383"/>
<proteinExistence type="predicted"/>
<organism evidence="1 2">
    <name type="scientific">Marinithermus hydrothermalis (strain DSM 14884 / JCM 11576 / T1)</name>
    <dbReference type="NCBI Taxonomy" id="869210"/>
    <lineage>
        <taxon>Bacteria</taxon>
        <taxon>Thermotogati</taxon>
        <taxon>Deinococcota</taxon>
        <taxon>Deinococci</taxon>
        <taxon>Thermales</taxon>
        <taxon>Thermaceae</taxon>
        <taxon>Marinithermus</taxon>
    </lineage>
</organism>
<reference evidence="1 2" key="1">
    <citation type="journal article" date="2012" name="Stand. Genomic Sci.">
        <title>Complete genome sequence of the aerobic, heterotroph Marinithermus hydrothermalis type strain (T1(T)) from a deep-sea hydrothermal vent chimney.</title>
        <authorList>
            <person name="Copeland A."/>
            <person name="Gu W."/>
            <person name="Yasawong M."/>
            <person name="Lapidus A."/>
            <person name="Lucas S."/>
            <person name="Deshpande S."/>
            <person name="Pagani I."/>
            <person name="Tapia R."/>
            <person name="Cheng J.F."/>
            <person name="Goodwin L.A."/>
            <person name="Pitluck S."/>
            <person name="Liolios K."/>
            <person name="Ivanova N."/>
            <person name="Mavromatis K."/>
            <person name="Mikhailova N."/>
            <person name="Pati A."/>
            <person name="Chen A."/>
            <person name="Palaniappan K."/>
            <person name="Land M."/>
            <person name="Pan C."/>
            <person name="Brambilla E.M."/>
            <person name="Rohde M."/>
            <person name="Tindall B.J."/>
            <person name="Sikorski J."/>
            <person name="Goker M."/>
            <person name="Detter J.C."/>
            <person name="Bristow J."/>
            <person name="Eisen J.A."/>
            <person name="Markowitz V."/>
            <person name="Hugenholtz P."/>
            <person name="Kyrpides N.C."/>
            <person name="Klenk H.P."/>
            <person name="Woyke T."/>
        </authorList>
    </citation>
    <scope>NUCLEOTIDE SEQUENCE [LARGE SCALE GENOMIC DNA]</scope>
    <source>
        <strain evidence="2">DSM 14884 / JCM 11576 / T1</strain>
    </source>
</reference>
<name>F2NLL9_MARHT</name>
<gene>
    <name evidence="1" type="ordered locus">Marky_1383</name>
</gene>
<evidence type="ECO:0000313" key="2">
    <source>
        <dbReference type="Proteomes" id="UP000007030"/>
    </source>
</evidence>
<dbReference type="Pfam" id="PF11572">
    <property type="entry name" value="DUF3234"/>
    <property type="match status" value="1"/>
</dbReference>
<dbReference type="Gene3D" id="3.40.1350.90">
    <property type="entry name" value="Uncharacterised protein PF11572, DUF3234"/>
    <property type="match status" value="1"/>
</dbReference>
<dbReference type="AlphaFoldDB" id="F2NLL9"/>
<accession>F2NLL9</accession>
<dbReference type="RefSeq" id="WP_013704165.1">
    <property type="nucleotide sequence ID" value="NC_015387.1"/>
</dbReference>
<dbReference type="eggNOG" id="ENOG5032ZAY">
    <property type="taxonomic scope" value="Bacteria"/>
</dbReference>
<keyword evidence="2" id="KW-1185">Reference proteome</keyword>
<dbReference type="EMBL" id="CP002630">
    <property type="protein sequence ID" value="AEB12118.1"/>
    <property type="molecule type" value="Genomic_DNA"/>
</dbReference>
<evidence type="ECO:0000313" key="1">
    <source>
        <dbReference type="EMBL" id="AEB12118.1"/>
    </source>
</evidence>